<evidence type="ECO:0008006" key="4">
    <source>
        <dbReference type="Google" id="ProtNLM"/>
    </source>
</evidence>
<dbReference type="Pfam" id="PF15384">
    <property type="entry name" value="PAXX"/>
    <property type="match status" value="1"/>
</dbReference>
<dbReference type="PANTHER" id="PTHR28586">
    <property type="entry name" value="PROTEIN PAXX"/>
    <property type="match status" value="1"/>
</dbReference>
<protein>
    <recommendedName>
        <fullName evidence="4">PAXX non-homologous end joining factor</fullName>
    </recommendedName>
</protein>
<evidence type="ECO:0000256" key="1">
    <source>
        <dbReference type="SAM" id="MobiDB-lite"/>
    </source>
</evidence>
<proteinExistence type="predicted"/>
<dbReference type="GO" id="GO:0070419">
    <property type="term" value="C:nonhomologous end joining complex"/>
    <property type="evidence" value="ECO:0007669"/>
    <property type="project" value="TreeGrafter"/>
</dbReference>
<dbReference type="CTD" id="286257"/>
<dbReference type="CDD" id="cd22286">
    <property type="entry name" value="HD_PAXX_N"/>
    <property type="match status" value="1"/>
</dbReference>
<dbReference type="GO" id="GO:0035861">
    <property type="term" value="C:site of double-strand break"/>
    <property type="evidence" value="ECO:0007669"/>
    <property type="project" value="TreeGrafter"/>
</dbReference>
<dbReference type="GO" id="GO:0060090">
    <property type="term" value="F:molecular adaptor activity"/>
    <property type="evidence" value="ECO:0007669"/>
    <property type="project" value="TreeGrafter"/>
</dbReference>
<accession>A0AAY5KXV2</accession>
<sequence length="207" mass="23082">MPATIRDMDENLPLTQMLYCTVVDKKDKSKLICYTHKKSGIFNFGLTNASDVWGTDFTEETLKQFRQKFALRSTEELIWKIRSACGSGGISVLVQETNAVLHVGVSPGDLNVILSRLGDTEAKVELRELLFRMADSQTLSDNTANPPSFSPGKSPHNQNTEFEPRKQQQSGQNLAVKKRLPGDSIINPGTRRKRQATGVAFDEDDDH</sequence>
<feature type="compositionally biased region" description="Polar residues" evidence="1">
    <location>
        <begin position="137"/>
        <end position="147"/>
    </location>
</feature>
<dbReference type="Proteomes" id="UP000265140">
    <property type="component" value="Chromosome 13"/>
</dbReference>
<dbReference type="KEGG" id="els:105023326"/>
<dbReference type="GO" id="GO:0006303">
    <property type="term" value="P:double-strand break repair via nonhomologous end joining"/>
    <property type="evidence" value="ECO:0007669"/>
    <property type="project" value="InterPro"/>
</dbReference>
<dbReference type="GO" id="GO:0005634">
    <property type="term" value="C:nucleus"/>
    <property type="evidence" value="ECO:0007669"/>
    <property type="project" value="TreeGrafter"/>
</dbReference>
<dbReference type="GeneID" id="105023326"/>
<dbReference type="RefSeq" id="XP_010890739.3">
    <property type="nucleotide sequence ID" value="XM_010892437.4"/>
</dbReference>
<dbReference type="GeneTree" id="ENSGT00940000174976"/>
<feature type="compositionally biased region" description="Polar residues" evidence="1">
    <location>
        <begin position="155"/>
        <end position="173"/>
    </location>
</feature>
<evidence type="ECO:0000313" key="3">
    <source>
        <dbReference type="Proteomes" id="UP000265140"/>
    </source>
</evidence>
<name>A0AAY5KXV2_ESOLU</name>
<reference evidence="2 3" key="1">
    <citation type="submission" date="2020-02" db="EMBL/GenBank/DDBJ databases">
        <title>Esox lucius (northern pike) genome, fEsoLuc1, primary haplotype.</title>
        <authorList>
            <person name="Myers G."/>
            <person name="Karagic N."/>
            <person name="Meyer A."/>
            <person name="Pippel M."/>
            <person name="Reichard M."/>
            <person name="Winkler S."/>
            <person name="Tracey A."/>
            <person name="Sims Y."/>
            <person name="Howe K."/>
            <person name="Rhie A."/>
            <person name="Formenti G."/>
            <person name="Durbin R."/>
            <person name="Fedrigo O."/>
            <person name="Jarvis E.D."/>
        </authorList>
    </citation>
    <scope>NUCLEOTIDE SEQUENCE [LARGE SCALE GENOMIC DNA]</scope>
</reference>
<dbReference type="InterPro" id="IPR027873">
    <property type="entry name" value="PAXX"/>
</dbReference>
<reference evidence="2" key="2">
    <citation type="submission" date="2025-08" db="UniProtKB">
        <authorList>
            <consortium name="Ensembl"/>
        </authorList>
    </citation>
    <scope>IDENTIFICATION</scope>
</reference>
<dbReference type="InterPro" id="IPR054134">
    <property type="entry name" value="PAXX_N"/>
</dbReference>
<dbReference type="Ensembl" id="ENSELUT00000111638.1">
    <property type="protein sequence ID" value="ENSELUP00000093145.1"/>
    <property type="gene ID" value="ENSELUG00000040986.1"/>
</dbReference>
<dbReference type="PANTHER" id="PTHR28586:SF1">
    <property type="entry name" value="PROTEIN PAXX"/>
    <property type="match status" value="1"/>
</dbReference>
<dbReference type="AlphaFoldDB" id="A0AAY5KXV2"/>
<organism evidence="2 3">
    <name type="scientific">Esox lucius</name>
    <name type="common">Northern pike</name>
    <dbReference type="NCBI Taxonomy" id="8010"/>
    <lineage>
        <taxon>Eukaryota</taxon>
        <taxon>Metazoa</taxon>
        <taxon>Chordata</taxon>
        <taxon>Craniata</taxon>
        <taxon>Vertebrata</taxon>
        <taxon>Euteleostomi</taxon>
        <taxon>Actinopterygii</taxon>
        <taxon>Neopterygii</taxon>
        <taxon>Teleostei</taxon>
        <taxon>Protacanthopterygii</taxon>
        <taxon>Esociformes</taxon>
        <taxon>Esocidae</taxon>
        <taxon>Esox</taxon>
    </lineage>
</organism>
<feature type="region of interest" description="Disordered" evidence="1">
    <location>
        <begin position="137"/>
        <end position="207"/>
    </location>
</feature>
<evidence type="ECO:0000313" key="2">
    <source>
        <dbReference type="Ensembl" id="ENSELUP00000093145.1"/>
    </source>
</evidence>
<keyword evidence="3" id="KW-1185">Reference proteome</keyword>
<reference evidence="2" key="3">
    <citation type="submission" date="2025-09" db="UniProtKB">
        <authorList>
            <consortium name="Ensembl"/>
        </authorList>
    </citation>
    <scope>IDENTIFICATION</scope>
</reference>